<organism evidence="3 4">
    <name type="scientific">Hymenobacter mucosus</name>
    <dbReference type="NCBI Taxonomy" id="1411120"/>
    <lineage>
        <taxon>Bacteria</taxon>
        <taxon>Pseudomonadati</taxon>
        <taxon>Bacteroidota</taxon>
        <taxon>Cytophagia</taxon>
        <taxon>Cytophagales</taxon>
        <taxon>Hymenobacteraceae</taxon>
        <taxon>Hymenobacter</taxon>
    </lineage>
</organism>
<dbReference type="InterPro" id="IPR011042">
    <property type="entry name" value="6-blade_b-propeller_TolB-like"/>
</dbReference>
<name>A0A239A7R3_9BACT</name>
<keyword evidence="4" id="KW-1185">Reference proteome</keyword>
<feature type="signal peptide" evidence="1">
    <location>
        <begin position="1"/>
        <end position="21"/>
    </location>
</feature>
<dbReference type="EMBL" id="FZNS01000011">
    <property type="protein sequence ID" value="SNR91118.1"/>
    <property type="molecule type" value="Genomic_DNA"/>
</dbReference>
<proteinExistence type="predicted"/>
<reference evidence="4" key="1">
    <citation type="submission" date="2017-06" db="EMBL/GenBank/DDBJ databases">
        <authorList>
            <person name="Varghese N."/>
            <person name="Submissions S."/>
        </authorList>
    </citation>
    <scope>NUCLEOTIDE SEQUENCE [LARGE SCALE GENOMIC DNA]</scope>
    <source>
        <strain evidence="4">DSM 28041</strain>
    </source>
</reference>
<dbReference type="PANTHER" id="PTHR19328">
    <property type="entry name" value="HEDGEHOG-INTERACTING PROTEIN"/>
    <property type="match status" value="1"/>
</dbReference>
<dbReference type="AlphaFoldDB" id="A0A239A7R3"/>
<dbReference type="InterPro" id="IPR011041">
    <property type="entry name" value="Quinoprot_gluc/sorb_DH_b-prop"/>
</dbReference>
<sequence length="409" mass="44911">MFPKLLLPFAAALVAGLTATAQNVPPAATPFHMTGNIYLPNKLPATPERIASLKAPVGFTISKYAEGLDMPRMLAVSSNGDVYVSNRVKGTVTLVRDANKDGKAEVMQQVAQKPHLHGLALKDGKLYMAAIRELYVADVRPDGTLGELKMLYNDLPDAGQHANRTLGFGPDGKLYLSVGSTCNACDEDNPENATLLQVNTDGSGRRVYAQGLRNTIGFDWHPTTKQLYGLDHGIDWLGDEDQQEEFNQIKEGGHYGWPSIIADGKPYPANKPKSGDSYEQFDAKAVRPLLLYKAHSAPLGMVFNRGQQFPQQYRNDAFVTMHGSWNRAQPSGYKIVRVHFDEQGKAQQFEDFVTGWLVENDKSEFGRPCSIVQASDGSLLVSDDDNGVIYRVAYAAKASEATKKTKKRS</sequence>
<dbReference type="Proteomes" id="UP000198310">
    <property type="component" value="Unassembled WGS sequence"/>
</dbReference>
<feature type="domain" description="Pyrroloquinoline quinone-dependent pyranose dehydrogenase beta-propeller" evidence="2">
    <location>
        <begin position="55"/>
        <end position="393"/>
    </location>
</feature>
<dbReference type="Pfam" id="PF22807">
    <property type="entry name" value="TrAA12"/>
    <property type="match status" value="1"/>
</dbReference>
<dbReference type="InterPro" id="IPR054539">
    <property type="entry name" value="Beta-prop_PDH"/>
</dbReference>
<gene>
    <name evidence="3" type="ORF">SAMN06269173_11112</name>
</gene>
<evidence type="ECO:0000313" key="4">
    <source>
        <dbReference type="Proteomes" id="UP000198310"/>
    </source>
</evidence>
<dbReference type="PANTHER" id="PTHR19328:SF53">
    <property type="entry name" value="MEMBRANE PROTEIN"/>
    <property type="match status" value="1"/>
</dbReference>
<protein>
    <submittedName>
        <fullName evidence="3">Glucose/arabinose dehydrogenase, beta-propeller fold</fullName>
    </submittedName>
</protein>
<feature type="chain" id="PRO_5013099587" evidence="1">
    <location>
        <begin position="22"/>
        <end position="409"/>
    </location>
</feature>
<accession>A0A239A7R3</accession>
<dbReference type="RefSeq" id="WP_089333854.1">
    <property type="nucleotide sequence ID" value="NZ_FZNS01000011.1"/>
</dbReference>
<evidence type="ECO:0000259" key="2">
    <source>
        <dbReference type="Pfam" id="PF22807"/>
    </source>
</evidence>
<evidence type="ECO:0000313" key="3">
    <source>
        <dbReference type="EMBL" id="SNR91118.1"/>
    </source>
</evidence>
<dbReference type="Gene3D" id="2.120.10.30">
    <property type="entry name" value="TolB, C-terminal domain"/>
    <property type="match status" value="1"/>
</dbReference>
<dbReference type="SUPFAM" id="SSF50952">
    <property type="entry name" value="Soluble quinoprotein glucose dehydrogenase"/>
    <property type="match status" value="1"/>
</dbReference>
<keyword evidence="1" id="KW-0732">Signal</keyword>
<evidence type="ECO:0000256" key="1">
    <source>
        <dbReference type="SAM" id="SignalP"/>
    </source>
</evidence>